<protein>
    <submittedName>
        <fullName evidence="2">H+/gluconate symporter-like permease</fullName>
    </submittedName>
</protein>
<dbReference type="RefSeq" id="WP_132082543.1">
    <property type="nucleotide sequence ID" value="NZ_SLUI01000012.1"/>
</dbReference>
<reference evidence="2 3" key="1">
    <citation type="submission" date="2019-03" db="EMBL/GenBank/DDBJ databases">
        <title>Genomic Encyclopedia of Type Strains, Phase IV (KMG-IV): sequencing the most valuable type-strain genomes for metagenomic binning, comparative biology and taxonomic classification.</title>
        <authorList>
            <person name="Goeker M."/>
        </authorList>
    </citation>
    <scope>NUCLEOTIDE SEQUENCE [LARGE SCALE GENOMIC DNA]</scope>
    <source>
        <strain evidence="2 3">DSM 15969</strain>
    </source>
</reference>
<dbReference type="InterPro" id="IPR003474">
    <property type="entry name" value="Glcn_transporter"/>
</dbReference>
<dbReference type="GO" id="GO:0015128">
    <property type="term" value="F:gluconate transmembrane transporter activity"/>
    <property type="evidence" value="ECO:0007669"/>
    <property type="project" value="InterPro"/>
</dbReference>
<proteinExistence type="predicted"/>
<feature type="transmembrane region" description="Helical" evidence="1">
    <location>
        <begin position="440"/>
        <end position="464"/>
    </location>
</feature>
<dbReference type="OrthoDB" id="86125at2"/>
<dbReference type="EMBL" id="SLUI01000012">
    <property type="protein sequence ID" value="TCL35444.1"/>
    <property type="molecule type" value="Genomic_DNA"/>
</dbReference>
<organism evidence="2 3">
    <name type="scientific">Anaerospora hongkongensis</name>
    <dbReference type="NCBI Taxonomy" id="244830"/>
    <lineage>
        <taxon>Bacteria</taxon>
        <taxon>Bacillati</taxon>
        <taxon>Bacillota</taxon>
        <taxon>Negativicutes</taxon>
        <taxon>Selenomonadales</taxon>
        <taxon>Sporomusaceae</taxon>
        <taxon>Anaerospora</taxon>
    </lineage>
</organism>
<feature type="transmembrane region" description="Helical" evidence="1">
    <location>
        <begin position="275"/>
        <end position="297"/>
    </location>
</feature>
<dbReference type="Proteomes" id="UP000295063">
    <property type="component" value="Unassembled WGS sequence"/>
</dbReference>
<evidence type="ECO:0000313" key="3">
    <source>
        <dbReference type="Proteomes" id="UP000295063"/>
    </source>
</evidence>
<keyword evidence="1" id="KW-0812">Transmembrane</keyword>
<feature type="transmembrane region" description="Helical" evidence="1">
    <location>
        <begin position="234"/>
        <end position="255"/>
    </location>
</feature>
<dbReference type="PANTHER" id="PTHR30354:SF7">
    <property type="entry name" value="BLL7963 PROTEIN"/>
    <property type="match status" value="1"/>
</dbReference>
<feature type="transmembrane region" description="Helical" evidence="1">
    <location>
        <begin position="138"/>
        <end position="156"/>
    </location>
</feature>
<keyword evidence="1" id="KW-0472">Membrane</keyword>
<evidence type="ECO:0000256" key="1">
    <source>
        <dbReference type="SAM" id="Phobius"/>
    </source>
</evidence>
<name>A0A4R1Q415_9FIRM</name>
<dbReference type="PANTHER" id="PTHR30354">
    <property type="entry name" value="GNT FAMILY GLUCONATE TRANSPORTER"/>
    <property type="match status" value="1"/>
</dbReference>
<feature type="transmembrane region" description="Helical" evidence="1">
    <location>
        <begin position="176"/>
        <end position="196"/>
    </location>
</feature>
<feature type="transmembrane region" description="Helical" evidence="1">
    <location>
        <begin position="97"/>
        <end position="126"/>
    </location>
</feature>
<evidence type="ECO:0000313" key="2">
    <source>
        <dbReference type="EMBL" id="TCL35444.1"/>
    </source>
</evidence>
<dbReference type="AlphaFoldDB" id="A0A4R1Q415"/>
<dbReference type="GO" id="GO:0005886">
    <property type="term" value="C:plasma membrane"/>
    <property type="evidence" value="ECO:0007669"/>
    <property type="project" value="TreeGrafter"/>
</dbReference>
<feature type="transmembrane region" description="Helical" evidence="1">
    <location>
        <begin position="56"/>
        <end position="75"/>
    </location>
</feature>
<comment type="caution">
    <text evidence="2">The sequence shown here is derived from an EMBL/GenBank/DDBJ whole genome shotgun (WGS) entry which is preliminary data.</text>
</comment>
<gene>
    <name evidence="2" type="ORF">EV210_112104</name>
</gene>
<accession>A0A4R1Q415</accession>
<keyword evidence="1" id="KW-1133">Transmembrane helix</keyword>
<sequence length="465" mass="49285">MEVLAIFLSLGLLMFFAYRGFSVILFAPVFALLAGVLSGLPLLPTYTEIFMPKTVAFVKNFFPLFMLGAVLGKVMEDSGSARKIAIMIVRTLGKERAVMSIITSGIVLCYGGVSTHVISFALYPLAAALFREANYPKRLIPACIAFGAFGLAMDALPGTPQIQNLIPTMYFGTTGYAAPMTGMIAAVLLYAGGVSYMEWRRKKLVAAGEGYGEGHINEPDPRNALGDDELPSGLIAVLPLLIVLVGNFVFTKWIATWDPAIMKGVATGATLKSVTSIWALIIALTLAITACVLMNYGKFQRVGGFGKTSQVAILGSLLAVMNTASEVGYGNVIAMLDGFKSVSSFLMTIHIGDSPLLSEAIMVNVIAGVTGSASGGLGIAMELMGKTYLEWGVRASVNPEVLHRIASLAAGGMDTLPHNGAVITVLAICGLTHRQSYADIFALTMLKTSVALLMVILVTLFPFIV</sequence>
<keyword evidence="3" id="KW-1185">Reference proteome</keyword>